<proteinExistence type="predicted"/>
<dbReference type="InterPro" id="IPR008984">
    <property type="entry name" value="SMAD_FHA_dom_sf"/>
</dbReference>
<keyword evidence="1" id="KW-0597">Phosphoprotein</keyword>
<evidence type="ECO:0000259" key="3">
    <source>
        <dbReference type="PROSITE" id="PS50006"/>
    </source>
</evidence>
<dbReference type="InterPro" id="IPR050923">
    <property type="entry name" value="Cell_Proc_Reg/RNA_Proc"/>
</dbReference>
<dbReference type="KEGG" id="lyk:FLP23_08010"/>
<dbReference type="RefSeq" id="WP_149325370.1">
    <property type="nucleotide sequence ID" value="NZ_CP043504.1"/>
</dbReference>
<evidence type="ECO:0000313" key="5">
    <source>
        <dbReference type="Proteomes" id="UP000322159"/>
    </source>
</evidence>
<dbReference type="AlphaFoldDB" id="A0A5C1YAN0"/>
<gene>
    <name evidence="4" type="ORF">FLP23_08010</name>
</gene>
<protein>
    <submittedName>
        <fullName evidence="4">FHA domain-containing protein</fullName>
    </submittedName>
</protein>
<dbReference type="PANTHER" id="PTHR23308">
    <property type="entry name" value="NUCLEAR INHIBITOR OF PROTEIN PHOSPHATASE-1"/>
    <property type="match status" value="1"/>
</dbReference>
<dbReference type="OrthoDB" id="9815925at2"/>
<name>A0A5C1YAN0_9MICO</name>
<dbReference type="Gene3D" id="2.60.200.20">
    <property type="match status" value="1"/>
</dbReference>
<evidence type="ECO:0000313" key="4">
    <source>
        <dbReference type="EMBL" id="QEO09952.1"/>
    </source>
</evidence>
<dbReference type="EMBL" id="CP043504">
    <property type="protein sequence ID" value="QEO09952.1"/>
    <property type="molecule type" value="Genomic_DNA"/>
</dbReference>
<dbReference type="SUPFAM" id="SSF49879">
    <property type="entry name" value="SMAD/FHA domain"/>
    <property type="match status" value="1"/>
</dbReference>
<feature type="domain" description="FHA" evidence="3">
    <location>
        <begin position="87"/>
        <end position="136"/>
    </location>
</feature>
<dbReference type="SMART" id="SM00240">
    <property type="entry name" value="FHA"/>
    <property type="match status" value="1"/>
</dbReference>
<accession>A0A5C1YAN0</accession>
<feature type="region of interest" description="Disordered" evidence="2">
    <location>
        <begin position="1"/>
        <end position="33"/>
    </location>
</feature>
<sequence>MVDDATDRPGTPGEPDATEIPAAPDPASNDTTAHFTDDFRTQLAALEADVSPEEQDAVAALPSGSALLVVRRGPNVGARFLLDADVTVAGRHPDADIFLDDVTVSRRHAEFVRTGTAFQVRDLGSLNGTYFDGVRIDSALLSDGAEVQVGKFRLTFYASRADRVPTL</sequence>
<keyword evidence="5" id="KW-1185">Reference proteome</keyword>
<evidence type="ECO:0000256" key="1">
    <source>
        <dbReference type="ARBA" id="ARBA00022553"/>
    </source>
</evidence>
<dbReference type="InterPro" id="IPR000253">
    <property type="entry name" value="FHA_dom"/>
</dbReference>
<dbReference type="Pfam" id="PF00498">
    <property type="entry name" value="FHA"/>
    <property type="match status" value="1"/>
</dbReference>
<reference evidence="4 5" key="1">
    <citation type="submission" date="2019-09" db="EMBL/GenBank/DDBJ databases">
        <title>Genome sequencing of strain KACC 19322.</title>
        <authorList>
            <person name="Heo J."/>
            <person name="Kim S.-J."/>
            <person name="Kim J.-S."/>
            <person name="Hong S.-B."/>
            <person name="Kwon S.-W."/>
        </authorList>
    </citation>
    <scope>NUCLEOTIDE SEQUENCE [LARGE SCALE GENOMIC DNA]</scope>
    <source>
        <strain evidence="4 5">KACC 19322</strain>
    </source>
</reference>
<dbReference type="PROSITE" id="PS50006">
    <property type="entry name" value="FHA_DOMAIN"/>
    <property type="match status" value="1"/>
</dbReference>
<organism evidence="4 5">
    <name type="scientific">Protaetiibacter larvae</name>
    <dbReference type="NCBI Taxonomy" id="2592654"/>
    <lineage>
        <taxon>Bacteria</taxon>
        <taxon>Bacillati</taxon>
        <taxon>Actinomycetota</taxon>
        <taxon>Actinomycetes</taxon>
        <taxon>Micrococcales</taxon>
        <taxon>Microbacteriaceae</taxon>
        <taxon>Protaetiibacter</taxon>
    </lineage>
</organism>
<dbReference type="Proteomes" id="UP000322159">
    <property type="component" value="Chromosome"/>
</dbReference>
<evidence type="ECO:0000256" key="2">
    <source>
        <dbReference type="SAM" id="MobiDB-lite"/>
    </source>
</evidence>